<name>A0A5A7N182_9PROT</name>
<dbReference type="EMBL" id="BKCM01000007">
    <property type="protein sequence ID" value="GER00909.1"/>
    <property type="molecule type" value="Genomic_DNA"/>
</dbReference>
<organism evidence="1 2">
    <name type="scientific">Iodidimonas gelatinilytica</name>
    <dbReference type="NCBI Taxonomy" id="1236966"/>
    <lineage>
        <taxon>Bacteria</taxon>
        <taxon>Pseudomonadati</taxon>
        <taxon>Pseudomonadota</taxon>
        <taxon>Alphaproteobacteria</taxon>
        <taxon>Iodidimonadales</taxon>
        <taxon>Iodidimonadaceae</taxon>
        <taxon>Iodidimonas</taxon>
    </lineage>
</organism>
<dbReference type="Proteomes" id="UP000325187">
    <property type="component" value="Unassembled WGS sequence"/>
</dbReference>
<comment type="caution">
    <text evidence="1">The sequence shown here is derived from an EMBL/GenBank/DDBJ whole genome shotgun (WGS) entry which is preliminary data.</text>
</comment>
<keyword evidence="2" id="KW-1185">Reference proteome</keyword>
<dbReference type="RefSeq" id="WP_150002268.1">
    <property type="nucleotide sequence ID" value="NZ_BKCM01000007.1"/>
</dbReference>
<proteinExistence type="predicted"/>
<evidence type="ECO:0000313" key="1">
    <source>
        <dbReference type="EMBL" id="GER00909.1"/>
    </source>
</evidence>
<gene>
    <name evidence="1" type="ORF">JCM17845_15320</name>
</gene>
<protein>
    <submittedName>
        <fullName evidence="1">Uncharacterized protein</fullName>
    </submittedName>
</protein>
<accession>A0A5A7N182</accession>
<evidence type="ECO:0000313" key="2">
    <source>
        <dbReference type="Proteomes" id="UP000325187"/>
    </source>
</evidence>
<reference evidence="1 2" key="1">
    <citation type="submission" date="2019-09" db="EMBL/GenBank/DDBJ databases">
        <title>NBRP : Genome information of microbial organism related human and environment.</title>
        <authorList>
            <person name="Hattori M."/>
            <person name="Oshima K."/>
            <person name="Inaba H."/>
            <person name="Suda W."/>
            <person name="Sakamoto M."/>
            <person name="Iino T."/>
            <person name="Kitahara M."/>
            <person name="Oshida Y."/>
            <person name="Iida T."/>
            <person name="Kudo T."/>
            <person name="Itoh T."/>
            <person name="Ohkuma M."/>
        </authorList>
    </citation>
    <scope>NUCLEOTIDE SEQUENCE [LARGE SCALE GENOMIC DNA]</scope>
    <source>
        <strain evidence="1 2">Mie-1</strain>
    </source>
</reference>
<sequence>MTGHHGNEDMYRESQPALRQVQYSALCSITSFEDWVRSADPGDRIVYCVGPWLPSGAVAALARKLLRGGVVELAQRRNRFGGFDYLAIKRRRITRKAS</sequence>
<dbReference type="AlphaFoldDB" id="A0A5A7N182"/>